<dbReference type="OrthoDB" id="1650483at2"/>
<accession>A0A398BGH6</accession>
<dbReference type="Proteomes" id="UP000265816">
    <property type="component" value="Unassembled WGS sequence"/>
</dbReference>
<dbReference type="PANTHER" id="PTHR23019:SF0">
    <property type="entry name" value="NUCLEAR PORE MEMBRANE GLYCOPROTEIN 210"/>
    <property type="match status" value="1"/>
</dbReference>
<dbReference type="SMART" id="SM00635">
    <property type="entry name" value="BID_2"/>
    <property type="match status" value="4"/>
</dbReference>
<feature type="chain" id="PRO_5017487217" evidence="1">
    <location>
        <begin position="28"/>
        <end position="694"/>
    </location>
</feature>
<sequence length="694" mass="73714">MQRKVLIKAIVMMMLLLSVSFDSTVQAVSNSLSGGTYTVGKEIPAGLIQFSISEGTATIYISRESNALLNETLSNDLDSSNHINAKLKDGDEVEVNLNDGASNIEVQQLSNIDLNQISAGYYEIGSDIPPGTYTLSIDHPRDDYDMAYINIYDNQSMEKDSFAVYPGEGPFEITASEGEKIYISSLRGTMFFKEKILVPQSITINKSNFSLMVNRTVQLTATVKPSTAINKSVVWTSSNPSIATVDTRGNVKAIKAGKTSITATAQGDTAIKNSVEVTVTDIVPTSLKLSRSALNITNNQTVKITATVAPTNAVNKTIVWKSSNNKVATVDSKGNIKGIANGSAAITATSQANPKVYKKVNVKVSTKTVKINKTSLSLIAGKTGTLAATVSPADSTNKDVTWKSSNKKIATVDSKGKVTGKAKGTATITATVQGAKAAKVKVTVTPPVAAKSVKLNRTMVTLGKGKTLTLSATVSPSNTTNKTVRWKSSNTKVAKVNSSGKVTAVGAGTAKITAITTNGKTHTATITVPYVKSLSAGKWKAGKDLPAGRYKITTKSGSGNLFIGLETDRPVNEILSDGKDGFGVTVVTTDIKAGDSIEILGLDSVQFTRVSHVKSNTLHSGYWTVGKDISAGKYRITTPSEAGNLIIYRGDYLLVNEILSSQPDDYSVTSVTTTLKNGDRIMISNLDRVKFTRK</sequence>
<dbReference type="PANTHER" id="PTHR23019">
    <property type="entry name" value="NUCLEAR PORE MEMBRANE GLYCOPROTEIN GP210-RELATED"/>
    <property type="match status" value="1"/>
</dbReference>
<organism evidence="3 4">
    <name type="scientific">Mesobacillus zeae</name>
    <dbReference type="NCBI Taxonomy" id="1917180"/>
    <lineage>
        <taxon>Bacteria</taxon>
        <taxon>Bacillati</taxon>
        <taxon>Bacillota</taxon>
        <taxon>Bacilli</taxon>
        <taxon>Bacillales</taxon>
        <taxon>Bacillaceae</taxon>
        <taxon>Mesobacillus</taxon>
    </lineage>
</organism>
<protein>
    <submittedName>
        <fullName evidence="3">Ig domain-containing protein</fullName>
    </submittedName>
</protein>
<keyword evidence="4" id="KW-1185">Reference proteome</keyword>
<dbReference type="InterPro" id="IPR003343">
    <property type="entry name" value="Big_2"/>
</dbReference>
<dbReference type="AlphaFoldDB" id="A0A398BGH6"/>
<name>A0A398BGH6_9BACI</name>
<evidence type="ECO:0000313" key="4">
    <source>
        <dbReference type="Proteomes" id="UP000265816"/>
    </source>
</evidence>
<evidence type="ECO:0000313" key="3">
    <source>
        <dbReference type="EMBL" id="RID86720.1"/>
    </source>
</evidence>
<feature type="domain" description="BIG2" evidence="2">
    <location>
        <begin position="449"/>
        <end position="526"/>
    </location>
</feature>
<dbReference type="SUPFAM" id="SSF49373">
    <property type="entry name" value="Invasin/intimin cell-adhesion fragments"/>
    <property type="match status" value="4"/>
</dbReference>
<proteinExistence type="predicted"/>
<dbReference type="RefSeq" id="WP_119111899.1">
    <property type="nucleotide sequence ID" value="NZ_CBCSEO010000032.1"/>
</dbReference>
<reference evidence="3 4" key="1">
    <citation type="submission" date="2018-08" db="EMBL/GenBank/DDBJ databases">
        <title>Bacillus jemisoniae sp. nov., Bacillus chryseoplanitiae sp. nov., Bacillus resnikiae sp. nov., and Bacillus frankliniae sp. nov., isolated from Viking spacecraft and associated surfaces.</title>
        <authorList>
            <person name="Seuylemezian A."/>
            <person name="Vaishampayan P."/>
        </authorList>
    </citation>
    <scope>NUCLEOTIDE SEQUENCE [LARGE SCALE GENOMIC DNA]</scope>
    <source>
        <strain evidence="3 4">JJ-247</strain>
    </source>
</reference>
<dbReference type="InterPro" id="IPR008964">
    <property type="entry name" value="Invasin/intimin_cell_adhesion"/>
</dbReference>
<evidence type="ECO:0000259" key="2">
    <source>
        <dbReference type="SMART" id="SM00635"/>
    </source>
</evidence>
<dbReference type="EMBL" id="QWVT01000011">
    <property type="protein sequence ID" value="RID86720.1"/>
    <property type="molecule type" value="Genomic_DNA"/>
</dbReference>
<keyword evidence="1" id="KW-0732">Signal</keyword>
<dbReference type="Gene3D" id="2.60.40.1080">
    <property type="match status" value="4"/>
</dbReference>
<gene>
    <name evidence="3" type="ORF">D1970_05530</name>
</gene>
<comment type="caution">
    <text evidence="3">The sequence shown here is derived from an EMBL/GenBank/DDBJ whole genome shotgun (WGS) entry which is preliminary data.</text>
</comment>
<feature type="domain" description="BIG2" evidence="2">
    <location>
        <begin position="198"/>
        <end position="275"/>
    </location>
</feature>
<feature type="signal peptide" evidence="1">
    <location>
        <begin position="1"/>
        <end position="27"/>
    </location>
</feature>
<feature type="domain" description="BIG2" evidence="2">
    <location>
        <begin position="365"/>
        <end position="442"/>
    </location>
</feature>
<dbReference type="InterPro" id="IPR045197">
    <property type="entry name" value="NUP210-like"/>
</dbReference>
<evidence type="ECO:0000256" key="1">
    <source>
        <dbReference type="SAM" id="SignalP"/>
    </source>
</evidence>
<dbReference type="Pfam" id="PF02368">
    <property type="entry name" value="Big_2"/>
    <property type="match status" value="4"/>
</dbReference>
<feature type="domain" description="BIG2" evidence="2">
    <location>
        <begin position="283"/>
        <end position="360"/>
    </location>
</feature>